<accession>A0ABT8TW90</accession>
<gene>
    <name evidence="2" type="ORF">QWJ41_21155</name>
</gene>
<dbReference type="Proteomes" id="UP001168363">
    <property type="component" value="Unassembled WGS sequence"/>
</dbReference>
<protein>
    <submittedName>
        <fullName evidence="2">Uncharacterized protein</fullName>
    </submittedName>
</protein>
<feature type="region of interest" description="Disordered" evidence="1">
    <location>
        <begin position="1"/>
        <end position="25"/>
    </location>
</feature>
<reference evidence="2" key="1">
    <citation type="submission" date="2023-06" db="EMBL/GenBank/DDBJ databases">
        <title>Genome sequence of Nocardioides sp. SOB44.</title>
        <authorList>
            <person name="Zhang G."/>
        </authorList>
    </citation>
    <scope>NUCLEOTIDE SEQUENCE</scope>
    <source>
        <strain evidence="2">SOB44</strain>
    </source>
</reference>
<dbReference type="RefSeq" id="WP_302710467.1">
    <property type="nucleotide sequence ID" value="NZ_JAULSC010000277.1"/>
</dbReference>
<sequence length="63" mass="6557">MAYVVGDPLVAPGERLGMPRSGQQPQAANLPALLREDALLVHPDDLGPSWVVAALFDAPPAIA</sequence>
<evidence type="ECO:0000256" key="1">
    <source>
        <dbReference type="SAM" id="MobiDB-lite"/>
    </source>
</evidence>
<keyword evidence="3" id="KW-1185">Reference proteome</keyword>
<feature type="non-terminal residue" evidence="2">
    <location>
        <position position="63"/>
    </location>
</feature>
<comment type="caution">
    <text evidence="2">The sequence shown here is derived from an EMBL/GenBank/DDBJ whole genome shotgun (WGS) entry which is preliminary data.</text>
</comment>
<dbReference type="EMBL" id="JAULSC010000277">
    <property type="protein sequence ID" value="MDO3398232.1"/>
    <property type="molecule type" value="Genomic_DNA"/>
</dbReference>
<name>A0ABT8TW90_9ACTN</name>
<evidence type="ECO:0000313" key="2">
    <source>
        <dbReference type="EMBL" id="MDO3398232.1"/>
    </source>
</evidence>
<evidence type="ECO:0000313" key="3">
    <source>
        <dbReference type="Proteomes" id="UP001168363"/>
    </source>
</evidence>
<proteinExistence type="predicted"/>
<organism evidence="2 3">
    <name type="scientific">Nocardioides cremeus</name>
    <dbReference type="NCBI Taxonomy" id="3058044"/>
    <lineage>
        <taxon>Bacteria</taxon>
        <taxon>Bacillati</taxon>
        <taxon>Actinomycetota</taxon>
        <taxon>Actinomycetes</taxon>
        <taxon>Propionibacteriales</taxon>
        <taxon>Nocardioidaceae</taxon>
        <taxon>Nocardioides</taxon>
    </lineage>
</organism>